<name>A0A2S1YID9_9FLAO</name>
<dbReference type="EMBL" id="CP029255">
    <property type="protein sequence ID" value="AWK03831.1"/>
    <property type="molecule type" value="Genomic_DNA"/>
</dbReference>
<feature type="domain" description="Beta-lactamase-related" evidence="3">
    <location>
        <begin position="27"/>
        <end position="342"/>
    </location>
</feature>
<sequence length="363" mass="41745">MKKILSIFILFLNYNTLCYSQKNSQFVDSIRVKYNIPEIAYAIVSSDSILEINALGYKKINSNLKAELSDRFRLGSITKTVTAYLVAVLVKEGKLKWETKFFDLYPELKAGSNSNYYNFTLRDFITFRAHMPTWSYGNKTPTQKEIKGTNPEQRYEFMKWFFAKTSSISEKQDVYGSNPSYVAAGLMLEKATGKTYETLIQELGKNLNIDFEFGQPNLKNKNQTWGHDENLIPEKPALNYKLNWLSSAGNINANLPDFCKFIQMQLQGLQGKSKLFTEEEFNYMHLGLPEFSFGWYSELSKNNEQQYSFHNGNPGTFLTKVYICKATNKAFILFANIQSEKADEGLIVILKELETKHGCAPFY</sequence>
<accession>A0A2S1YID9</accession>
<dbReference type="Proteomes" id="UP000245250">
    <property type="component" value="Chromosome"/>
</dbReference>
<dbReference type="Gene3D" id="3.40.710.10">
    <property type="entry name" value="DD-peptidase/beta-lactamase superfamily"/>
    <property type="match status" value="1"/>
</dbReference>
<dbReference type="Pfam" id="PF00144">
    <property type="entry name" value="Beta-lactamase"/>
    <property type="match status" value="1"/>
</dbReference>
<proteinExistence type="predicted"/>
<comment type="subcellular location">
    <subcellularLocation>
        <location evidence="1">Membrane</location>
    </subcellularLocation>
</comment>
<dbReference type="KEGG" id="fcr:HYN56_06160"/>
<dbReference type="InterPro" id="IPR001466">
    <property type="entry name" value="Beta-lactam-related"/>
</dbReference>
<evidence type="ECO:0000313" key="5">
    <source>
        <dbReference type="Proteomes" id="UP000245250"/>
    </source>
</evidence>
<organism evidence="4 5">
    <name type="scientific">Flavobacterium crocinum</name>
    <dbReference type="NCBI Taxonomy" id="2183896"/>
    <lineage>
        <taxon>Bacteria</taxon>
        <taxon>Pseudomonadati</taxon>
        <taxon>Bacteroidota</taxon>
        <taxon>Flavobacteriia</taxon>
        <taxon>Flavobacteriales</taxon>
        <taxon>Flavobacteriaceae</taxon>
        <taxon>Flavobacterium</taxon>
    </lineage>
</organism>
<reference evidence="4 5" key="1">
    <citation type="submission" date="2018-05" db="EMBL/GenBank/DDBJ databases">
        <title>Genome sequencing of Flavobacterium sp. HYN0056.</title>
        <authorList>
            <person name="Yi H."/>
            <person name="Baek C."/>
        </authorList>
    </citation>
    <scope>NUCLEOTIDE SEQUENCE [LARGE SCALE GENOMIC DNA]</scope>
    <source>
        <strain evidence="4 5">HYN0056</strain>
    </source>
</reference>
<gene>
    <name evidence="4" type="ORF">HYN56_06160</name>
</gene>
<dbReference type="AlphaFoldDB" id="A0A2S1YID9"/>
<dbReference type="PANTHER" id="PTHR46825:SF11">
    <property type="entry name" value="PENICILLIN-BINDING PROTEIN 4"/>
    <property type="match status" value="1"/>
</dbReference>
<dbReference type="GO" id="GO:0016020">
    <property type="term" value="C:membrane"/>
    <property type="evidence" value="ECO:0007669"/>
    <property type="project" value="UniProtKB-SubCell"/>
</dbReference>
<evidence type="ECO:0000256" key="1">
    <source>
        <dbReference type="ARBA" id="ARBA00004370"/>
    </source>
</evidence>
<keyword evidence="2" id="KW-0472">Membrane</keyword>
<evidence type="ECO:0000313" key="4">
    <source>
        <dbReference type="EMBL" id="AWK03831.1"/>
    </source>
</evidence>
<protein>
    <recommendedName>
        <fullName evidence="3">Beta-lactamase-related domain-containing protein</fullName>
    </recommendedName>
</protein>
<evidence type="ECO:0000259" key="3">
    <source>
        <dbReference type="Pfam" id="PF00144"/>
    </source>
</evidence>
<dbReference type="RefSeq" id="WP_109191374.1">
    <property type="nucleotide sequence ID" value="NZ_CP029255.1"/>
</dbReference>
<dbReference type="InterPro" id="IPR050491">
    <property type="entry name" value="AmpC-like"/>
</dbReference>
<dbReference type="InterPro" id="IPR012338">
    <property type="entry name" value="Beta-lactam/transpept-like"/>
</dbReference>
<keyword evidence="5" id="KW-1185">Reference proteome</keyword>
<dbReference type="PANTHER" id="PTHR46825">
    <property type="entry name" value="D-ALANYL-D-ALANINE-CARBOXYPEPTIDASE/ENDOPEPTIDASE AMPH"/>
    <property type="match status" value="1"/>
</dbReference>
<evidence type="ECO:0000256" key="2">
    <source>
        <dbReference type="ARBA" id="ARBA00023136"/>
    </source>
</evidence>
<dbReference type="OrthoDB" id="1522765at2"/>
<dbReference type="SUPFAM" id="SSF56601">
    <property type="entry name" value="beta-lactamase/transpeptidase-like"/>
    <property type="match status" value="1"/>
</dbReference>